<dbReference type="FunFam" id="3.40.50.300:FF:000957">
    <property type="entry name" value="ATP-dependent RNA helicase SUV3L, mitochondrial"/>
    <property type="match status" value="1"/>
</dbReference>
<dbReference type="Gene3D" id="3.40.50.300">
    <property type="entry name" value="P-loop containing nucleotide triphosphate hydrolases"/>
    <property type="match status" value="2"/>
</dbReference>
<dbReference type="RefSeq" id="XP_031022468.1">
    <property type="nucleotide sequence ID" value="XM_031171557.1"/>
</dbReference>
<dbReference type="InterPro" id="IPR050699">
    <property type="entry name" value="RNA-DNA_Helicase"/>
</dbReference>
<evidence type="ECO:0000256" key="8">
    <source>
        <dbReference type="ARBA" id="ARBA00022840"/>
    </source>
</evidence>
<accession>A0A507BUF3</accession>
<dbReference type="Pfam" id="PF18147">
    <property type="entry name" value="Suv3_C_1"/>
    <property type="match status" value="1"/>
</dbReference>
<evidence type="ECO:0000256" key="10">
    <source>
        <dbReference type="ARBA" id="ARBA00023128"/>
    </source>
</evidence>
<dbReference type="InterPro" id="IPR044774">
    <property type="entry name" value="Suv3_DEXQc"/>
</dbReference>
<dbReference type="AlphaFoldDB" id="A0A507BUF3"/>
<dbReference type="PANTHER" id="PTHR12131">
    <property type="entry name" value="ATP-DEPENDENT RNA AND DNA HELICASE"/>
    <property type="match status" value="1"/>
</dbReference>
<evidence type="ECO:0000256" key="11">
    <source>
        <dbReference type="ARBA" id="ARBA00047984"/>
    </source>
</evidence>
<dbReference type="GeneID" id="42006854"/>
<dbReference type="Proteomes" id="UP000319731">
    <property type="component" value="Unassembled WGS sequence"/>
</dbReference>
<proteinExistence type="predicted"/>
<organism evidence="14 15">
    <name type="scientific">Synchytrium microbalum</name>
    <dbReference type="NCBI Taxonomy" id="1806994"/>
    <lineage>
        <taxon>Eukaryota</taxon>
        <taxon>Fungi</taxon>
        <taxon>Fungi incertae sedis</taxon>
        <taxon>Chytridiomycota</taxon>
        <taxon>Chytridiomycota incertae sedis</taxon>
        <taxon>Chytridiomycetes</taxon>
        <taxon>Synchytriales</taxon>
        <taxon>Synchytriaceae</taxon>
        <taxon>Synchytrium</taxon>
    </lineage>
</organism>
<dbReference type="PROSITE" id="PS51192">
    <property type="entry name" value="HELICASE_ATP_BIND_1"/>
    <property type="match status" value="1"/>
</dbReference>
<dbReference type="PANTHER" id="PTHR12131:SF1">
    <property type="entry name" value="ATP-DEPENDENT RNA HELICASE SUPV3L1, MITOCHONDRIAL-RELATED"/>
    <property type="match status" value="1"/>
</dbReference>
<dbReference type="CDD" id="cd17913">
    <property type="entry name" value="DEXQc_Suv3"/>
    <property type="match status" value="1"/>
</dbReference>
<name>A0A507BUF3_9FUNG</name>
<keyword evidence="5" id="KW-0547">Nucleotide-binding</keyword>
<keyword evidence="8" id="KW-0067">ATP-binding</keyword>
<evidence type="ECO:0000256" key="7">
    <source>
        <dbReference type="ARBA" id="ARBA00022806"/>
    </source>
</evidence>
<feature type="domain" description="Helicase ATP-binding" evidence="12">
    <location>
        <begin position="1"/>
        <end position="113"/>
    </location>
</feature>
<dbReference type="Gene3D" id="1.20.58.1080">
    <property type="match status" value="1"/>
</dbReference>
<feature type="domain" description="Helicase C-terminal" evidence="13">
    <location>
        <begin position="156"/>
        <end position="315"/>
    </location>
</feature>
<comment type="subcellular location">
    <subcellularLocation>
        <location evidence="3">Mitochondrion matrix</location>
    </subcellularLocation>
</comment>
<keyword evidence="10" id="KW-0496">Mitochondrion</keyword>
<dbReference type="InterPro" id="IPR022192">
    <property type="entry name" value="SUV3_C"/>
</dbReference>
<dbReference type="STRING" id="1806994.A0A507BUF3"/>
<dbReference type="Pfam" id="PF00271">
    <property type="entry name" value="Helicase_C"/>
    <property type="match status" value="1"/>
</dbReference>
<keyword evidence="15" id="KW-1185">Reference proteome</keyword>
<evidence type="ECO:0000313" key="15">
    <source>
        <dbReference type="Proteomes" id="UP000319731"/>
    </source>
</evidence>
<dbReference type="Pfam" id="PF12513">
    <property type="entry name" value="SUV3_C"/>
    <property type="match status" value="1"/>
</dbReference>
<evidence type="ECO:0000256" key="5">
    <source>
        <dbReference type="ARBA" id="ARBA00022741"/>
    </source>
</evidence>
<comment type="caution">
    <text evidence="14">The sequence shown here is derived from an EMBL/GenBank/DDBJ whole genome shotgun (WGS) entry which is preliminary data.</text>
</comment>
<evidence type="ECO:0000259" key="12">
    <source>
        <dbReference type="PROSITE" id="PS51192"/>
    </source>
</evidence>
<dbReference type="InterPro" id="IPR055206">
    <property type="entry name" value="DEXQc_SUV3"/>
</dbReference>
<dbReference type="GO" id="GO:0016787">
    <property type="term" value="F:hydrolase activity"/>
    <property type="evidence" value="ECO:0007669"/>
    <property type="project" value="UniProtKB-KW"/>
</dbReference>
<comment type="cofactor">
    <cofactor evidence="1">
        <name>Mn(2+)</name>
        <dbReference type="ChEBI" id="CHEBI:29035"/>
    </cofactor>
</comment>
<dbReference type="InterPro" id="IPR014001">
    <property type="entry name" value="Helicase_ATP-bd"/>
</dbReference>
<evidence type="ECO:0000313" key="14">
    <source>
        <dbReference type="EMBL" id="TPX30918.1"/>
    </source>
</evidence>
<sequence>MKRHIHLHVGPTNSGKTHEALSRLSTATTATYLGPLRLLAHEIYERLNKNGVACSLITGEERREVEGSKVTSCTVEMAPLFQKLDVAVIDEGQMMSDDSRGFAWTNSILGLQAKEIHICGEESIVDRVQAMCDVTGDSMTVRHYKRLTSLSMSPHSLNGRLDKIQKGDCVVTFSRMDIFGLKREIETATGLRCAVIYGGLPPEIRSEQARLFNDPASGFDVLVASDAIGMGLNLNIRRIIFERVEKYNGVDQQVLTVSQIKQIAGRAGRFNTIYSAGEVTTLEKPPDHSIVARALKSPVVPIRTAGLHPLLEQIEAFKSRLPDTPLALLLDYFEHLALANIGSGYFLCNLRTQKALATLLERLTLSFSDRYTMIMAPVNPEDGKLVEAMGKFASAHSTGYEVRLREIVPKPHGQIATSEELRRLESIHKIIMLFLWLSYRFPKTFVDMDHAWILKSEYEYLITDALRRLRSIRPRRRERDRASPMKERGNV</sequence>
<dbReference type="GO" id="GO:0005524">
    <property type="term" value="F:ATP binding"/>
    <property type="evidence" value="ECO:0007669"/>
    <property type="project" value="UniProtKB-KW"/>
</dbReference>
<protein>
    <recommendedName>
        <fullName evidence="4">RNA helicase</fullName>
        <ecNumber evidence="4">3.6.4.13</ecNumber>
    </recommendedName>
</protein>
<dbReference type="Pfam" id="PF22527">
    <property type="entry name" value="DEXQc_Suv3"/>
    <property type="match status" value="1"/>
</dbReference>
<dbReference type="SUPFAM" id="SSF52540">
    <property type="entry name" value="P-loop containing nucleoside triphosphate hydrolases"/>
    <property type="match status" value="1"/>
</dbReference>
<dbReference type="GO" id="GO:0005759">
    <property type="term" value="C:mitochondrial matrix"/>
    <property type="evidence" value="ECO:0007669"/>
    <property type="project" value="UniProtKB-SubCell"/>
</dbReference>
<dbReference type="FunFam" id="3.40.50.300:FF:000269">
    <property type="entry name" value="ATP-dependent RNA helicase SUPV3L1, mitochondrial"/>
    <property type="match status" value="1"/>
</dbReference>
<evidence type="ECO:0000256" key="4">
    <source>
        <dbReference type="ARBA" id="ARBA00012552"/>
    </source>
</evidence>
<dbReference type="InterPro" id="IPR041082">
    <property type="entry name" value="Suv3_C_1"/>
</dbReference>
<gene>
    <name evidence="14" type="ORF">SmJEL517_g05631</name>
</gene>
<dbReference type="GO" id="GO:0045025">
    <property type="term" value="C:mitochondrial degradosome"/>
    <property type="evidence" value="ECO:0007669"/>
    <property type="project" value="TreeGrafter"/>
</dbReference>
<dbReference type="Gene3D" id="1.20.272.40">
    <property type="match status" value="1"/>
</dbReference>
<keyword evidence="9" id="KW-0809">Transit peptide</keyword>
<dbReference type="EC" id="3.6.4.13" evidence="4"/>
<comment type="cofactor">
    <cofactor evidence="2">
        <name>Mg(2+)</name>
        <dbReference type="ChEBI" id="CHEBI:18420"/>
    </cofactor>
</comment>
<evidence type="ECO:0000256" key="6">
    <source>
        <dbReference type="ARBA" id="ARBA00022801"/>
    </source>
</evidence>
<evidence type="ECO:0000256" key="1">
    <source>
        <dbReference type="ARBA" id="ARBA00001936"/>
    </source>
</evidence>
<evidence type="ECO:0000256" key="2">
    <source>
        <dbReference type="ARBA" id="ARBA00001946"/>
    </source>
</evidence>
<dbReference type="GO" id="GO:0000965">
    <property type="term" value="P:mitochondrial RNA 3'-end processing"/>
    <property type="evidence" value="ECO:0007669"/>
    <property type="project" value="TreeGrafter"/>
</dbReference>
<dbReference type="SMART" id="SM00490">
    <property type="entry name" value="HELICc"/>
    <property type="match status" value="1"/>
</dbReference>
<dbReference type="InterPro" id="IPR027417">
    <property type="entry name" value="P-loop_NTPase"/>
</dbReference>
<dbReference type="GO" id="GO:0003724">
    <property type="term" value="F:RNA helicase activity"/>
    <property type="evidence" value="ECO:0007669"/>
    <property type="project" value="UniProtKB-EC"/>
</dbReference>
<dbReference type="OrthoDB" id="6692397at2759"/>
<dbReference type="InterPro" id="IPR001650">
    <property type="entry name" value="Helicase_C-like"/>
</dbReference>
<dbReference type="CDD" id="cd18805">
    <property type="entry name" value="SF2_C_suv3"/>
    <property type="match status" value="1"/>
</dbReference>
<keyword evidence="7" id="KW-0347">Helicase</keyword>
<evidence type="ECO:0000256" key="3">
    <source>
        <dbReference type="ARBA" id="ARBA00004305"/>
    </source>
</evidence>
<keyword evidence="6" id="KW-0378">Hydrolase</keyword>
<reference evidence="14 15" key="1">
    <citation type="journal article" date="2019" name="Sci. Rep.">
        <title>Comparative genomics of chytrid fungi reveal insights into the obligate biotrophic and pathogenic lifestyle of Synchytrium endobioticum.</title>
        <authorList>
            <person name="van de Vossenberg B.T.L.H."/>
            <person name="Warris S."/>
            <person name="Nguyen H.D.T."/>
            <person name="van Gent-Pelzer M.P.E."/>
            <person name="Joly D.L."/>
            <person name="van de Geest H.C."/>
            <person name="Bonants P.J.M."/>
            <person name="Smith D.S."/>
            <person name="Levesque C.A."/>
            <person name="van der Lee T.A.J."/>
        </authorList>
    </citation>
    <scope>NUCLEOTIDE SEQUENCE [LARGE SCALE GENOMIC DNA]</scope>
    <source>
        <strain evidence="14 15">JEL517</strain>
    </source>
</reference>
<evidence type="ECO:0000256" key="9">
    <source>
        <dbReference type="ARBA" id="ARBA00022946"/>
    </source>
</evidence>
<dbReference type="EMBL" id="QEAO01000053">
    <property type="protein sequence ID" value="TPX30918.1"/>
    <property type="molecule type" value="Genomic_DNA"/>
</dbReference>
<comment type="catalytic activity">
    <reaction evidence="11">
        <text>ATP + H2O = ADP + phosphate + H(+)</text>
        <dbReference type="Rhea" id="RHEA:13065"/>
        <dbReference type="ChEBI" id="CHEBI:15377"/>
        <dbReference type="ChEBI" id="CHEBI:15378"/>
        <dbReference type="ChEBI" id="CHEBI:30616"/>
        <dbReference type="ChEBI" id="CHEBI:43474"/>
        <dbReference type="ChEBI" id="CHEBI:456216"/>
        <dbReference type="EC" id="3.6.4.13"/>
    </reaction>
</comment>
<dbReference type="PROSITE" id="PS51194">
    <property type="entry name" value="HELICASE_CTER"/>
    <property type="match status" value="1"/>
</dbReference>
<evidence type="ECO:0000259" key="13">
    <source>
        <dbReference type="PROSITE" id="PS51194"/>
    </source>
</evidence>